<keyword evidence="6 8" id="KW-0378">Hydrolase</keyword>
<comment type="catalytic activity">
    <reaction evidence="8 10">
        <text>Release of N-terminal amino acids, preferentially methionine, from peptides and arylamides.</text>
        <dbReference type="EC" id="3.4.11.18"/>
    </reaction>
</comment>
<keyword evidence="4 8" id="KW-0479">Metal-binding</keyword>
<dbReference type="PROSITE" id="PS52013">
    <property type="entry name" value="ZF_C6H2"/>
    <property type="match status" value="1"/>
</dbReference>
<keyword evidence="13" id="KW-1185">Reference proteome</keyword>
<evidence type="ECO:0000256" key="2">
    <source>
        <dbReference type="ARBA" id="ARBA00022490"/>
    </source>
</evidence>
<dbReference type="InterPro" id="IPR002467">
    <property type="entry name" value="Pept_M24A_MAP1"/>
</dbReference>
<evidence type="ECO:0000256" key="8">
    <source>
        <dbReference type="HAMAP-Rule" id="MF_03174"/>
    </source>
</evidence>
<comment type="subcellular location">
    <subcellularLocation>
        <location evidence="8">Cytoplasm</location>
    </subcellularLocation>
</comment>
<dbReference type="GO" id="GO:0006508">
    <property type="term" value="P:proteolysis"/>
    <property type="evidence" value="ECO:0007669"/>
    <property type="project" value="UniProtKB-KW"/>
</dbReference>
<dbReference type="HAMAP" id="MF_01974">
    <property type="entry name" value="MetAP_1"/>
    <property type="match status" value="1"/>
</dbReference>
<feature type="binding site" evidence="8">
    <location>
        <position position="199"/>
    </location>
    <ligand>
        <name>a protein</name>
        <dbReference type="ChEBI" id="CHEBI:16541"/>
    </ligand>
    <ligandPart>
        <name>N-terminal L-methionine residue</name>
        <dbReference type="ChEBI" id="CHEBI:64731"/>
    </ligandPart>
</feature>
<dbReference type="CDD" id="cd01086">
    <property type="entry name" value="MetAP1"/>
    <property type="match status" value="1"/>
</dbReference>
<evidence type="ECO:0000313" key="13">
    <source>
        <dbReference type="Proteomes" id="UP000478008"/>
    </source>
</evidence>
<dbReference type="InterPro" id="IPR001714">
    <property type="entry name" value="Pept_M24_MAP"/>
</dbReference>
<sequence>MTTVAKNTSSWPSAAEEKHYCSSPFCGKETESNLKCPVCLKFGHKIYFCGKTCFRKAWHIHKNFHPKDDSETYNPFSEFEFTGDVRPTYPLSIKPRIPDSIKRPDYALDGQPISEMKADRSNSVRVLSEDEIKKMRVVCKLGREVLDATAAAIKPGVTTEQLDDIIYAECIKRKAYPSPLNYYNFPKSVCTSVNEIICHGIPDKTILKDGDIVNLDVTIYKFGFHADLNETYYVGEKARKNKDLVNLVETTREATMMAISTVKPGTPFRHFGDVIEKHAKEHGLSVVRTYCGHGINNLFHTSPEILHYANNKAPGTCKAGICFTIEPMLNMGTFKDISWPDDWTVSTADGKPSAQFEHTLLVTEDGVEILTARNKHSPGGPVKRIE</sequence>
<reference evidence="12 13" key="1">
    <citation type="submission" date="2019-07" db="EMBL/GenBank/DDBJ databases">
        <authorList>
            <person name="Friedrich A."/>
            <person name="Schacherer J."/>
        </authorList>
    </citation>
    <scope>NUCLEOTIDE SEQUENCE [LARGE SCALE GENOMIC DNA]</scope>
</reference>
<dbReference type="GO" id="GO:0070006">
    <property type="term" value="F:metalloaminopeptidase activity"/>
    <property type="evidence" value="ECO:0007669"/>
    <property type="project" value="UniProtKB-UniRule"/>
</dbReference>
<dbReference type="InterPro" id="IPR036005">
    <property type="entry name" value="Creatinase/aminopeptidase-like"/>
</dbReference>
<comment type="cofactor">
    <cofactor evidence="10">
        <name>Co(2+)</name>
        <dbReference type="ChEBI" id="CHEBI:48828"/>
    </cofactor>
    <cofactor evidence="10">
        <name>Zn(2+)</name>
        <dbReference type="ChEBI" id="CHEBI:29105"/>
    </cofactor>
    <cofactor evidence="10">
        <name>Mn(2+)</name>
        <dbReference type="ChEBI" id="CHEBI:29035"/>
    </cofactor>
    <cofactor evidence="10">
        <name>Fe(2+)</name>
        <dbReference type="ChEBI" id="CHEBI:29033"/>
    </cofactor>
    <text evidence="10">Binds 2 divalent metal cations per subunit. Has a high-affinity and a low affinity metal-binding site. The true nature of the physiological cofactor is under debate. The enzyme is active with cobalt, zinc, manganese or divalent iron ions.</text>
</comment>
<gene>
    <name evidence="12" type="primary">MAP1</name>
    <name evidence="12" type="ORF">DEBR0S1_26874G</name>
</gene>
<comment type="subunit">
    <text evidence="8">Associates with the 60S ribosomal subunit of the 80S translational complex.</text>
</comment>
<evidence type="ECO:0000259" key="11">
    <source>
        <dbReference type="PROSITE" id="PS52013"/>
    </source>
</evidence>
<keyword evidence="3 8" id="KW-0645">Protease</keyword>
<dbReference type="GO" id="GO:0008270">
    <property type="term" value="F:zinc ion binding"/>
    <property type="evidence" value="ECO:0007669"/>
    <property type="project" value="UniProtKB-KW"/>
</dbReference>
<dbReference type="NCBIfam" id="TIGR00500">
    <property type="entry name" value="met_pdase_I"/>
    <property type="match status" value="1"/>
</dbReference>
<dbReference type="Pfam" id="PF15801">
    <property type="entry name" value="zf-C6H2"/>
    <property type="match status" value="1"/>
</dbReference>
<dbReference type="InterPro" id="IPR031615">
    <property type="entry name" value="Zfn-C6H2"/>
</dbReference>
<evidence type="ECO:0000313" key="12">
    <source>
        <dbReference type="EMBL" id="VUG16834.1"/>
    </source>
</evidence>
<feature type="binding site" evidence="8">
    <location>
        <position position="357"/>
    </location>
    <ligand>
        <name>Zn(2+)</name>
        <dbReference type="ChEBI" id="CHEBI:29105"/>
        <label>4</label>
        <note>catalytic</note>
    </ligand>
</feature>
<name>A0A7D9CVQ8_DEKBR</name>
<feature type="binding site" evidence="8">
    <location>
        <position position="326"/>
    </location>
    <ligand>
        <name>Zn(2+)</name>
        <dbReference type="ChEBI" id="CHEBI:29105"/>
        <label>4</label>
        <note>catalytic</note>
    </ligand>
</feature>
<feature type="binding site" evidence="8">
    <location>
        <position position="216"/>
    </location>
    <ligand>
        <name>Zn(2+)</name>
        <dbReference type="ChEBI" id="CHEBI:29105"/>
        <label>3</label>
    </ligand>
</feature>
<dbReference type="PANTHER" id="PTHR43330:SF7">
    <property type="entry name" value="METHIONINE AMINOPEPTIDASE 1"/>
    <property type="match status" value="1"/>
</dbReference>
<dbReference type="AlphaFoldDB" id="A0A7D9CVQ8"/>
<accession>A0A7D9CVQ8</accession>
<comment type="cofactor">
    <cofactor evidence="8">
        <name>Zn(2+)</name>
        <dbReference type="ChEBI" id="CHEBI:29105"/>
    </cofactor>
    <cofactor evidence="8">
        <name>Co(2+)</name>
        <dbReference type="ChEBI" id="CHEBI:48828"/>
    </cofactor>
    <cofactor evidence="8">
        <name>Mn(2+)</name>
        <dbReference type="ChEBI" id="CHEBI:29035"/>
    </cofactor>
    <cofactor evidence="8">
        <name>Fe(2+)</name>
        <dbReference type="ChEBI" id="CHEBI:29033"/>
    </cofactor>
    <text evidence="8">Binds 2 divalent metal cations per subunit. Has a high-affinity and a low affinity metal-binding site. The true nature of the physiological cofactor is under debate. The enzyme is active with zinc, cobalt, manganese or divalent iron ions. Has high activity with zinc; zinc cofactor is transferred into the active site region by the ZNG1 zinc chaperone.</text>
</comment>
<feature type="binding site" evidence="8">
    <location>
        <position position="300"/>
    </location>
    <ligand>
        <name>a protein</name>
        <dbReference type="ChEBI" id="CHEBI:16541"/>
    </ligand>
    <ligandPart>
        <name>N-terminal L-methionine residue</name>
        <dbReference type="ChEBI" id="CHEBI:64731"/>
    </ligandPart>
</feature>
<dbReference type="Pfam" id="PF00557">
    <property type="entry name" value="Peptidase_M24"/>
    <property type="match status" value="1"/>
</dbReference>
<keyword evidence="1 8" id="KW-0031">Aminopeptidase</keyword>
<feature type="binding site" evidence="8">
    <location>
        <position position="293"/>
    </location>
    <ligand>
        <name>Zn(2+)</name>
        <dbReference type="ChEBI" id="CHEBI:29105"/>
        <label>4</label>
        <note>catalytic</note>
    </ligand>
</feature>
<evidence type="ECO:0000256" key="5">
    <source>
        <dbReference type="ARBA" id="ARBA00022771"/>
    </source>
</evidence>
<dbReference type="SUPFAM" id="SSF55920">
    <property type="entry name" value="Creatinase/aminopeptidase"/>
    <property type="match status" value="1"/>
</dbReference>
<feature type="binding site" evidence="8">
    <location>
        <position position="227"/>
    </location>
    <ligand>
        <name>Zn(2+)</name>
        <dbReference type="ChEBI" id="CHEBI:29105"/>
        <label>4</label>
        <note>catalytic</note>
    </ligand>
</feature>
<dbReference type="PANTHER" id="PTHR43330">
    <property type="entry name" value="METHIONINE AMINOPEPTIDASE"/>
    <property type="match status" value="1"/>
</dbReference>
<dbReference type="EC" id="3.4.11.18" evidence="10"/>
<feature type="binding site" evidence="8">
    <location>
        <position position="227"/>
    </location>
    <ligand>
        <name>Zn(2+)</name>
        <dbReference type="ChEBI" id="CHEBI:29105"/>
        <label>3</label>
    </ligand>
</feature>
<keyword evidence="5 9" id="KW-0863">Zinc-finger</keyword>
<dbReference type="InterPro" id="IPR000994">
    <property type="entry name" value="Pept_M24"/>
</dbReference>
<feature type="binding site" evidence="8">
    <location>
        <position position="357"/>
    </location>
    <ligand>
        <name>Zn(2+)</name>
        <dbReference type="ChEBI" id="CHEBI:29105"/>
        <label>3</label>
    </ligand>
</feature>
<keyword evidence="7" id="KW-0862">Zinc</keyword>
<dbReference type="GO" id="GO:0004239">
    <property type="term" value="F:initiator methionyl aminopeptidase activity"/>
    <property type="evidence" value="ECO:0007669"/>
    <property type="project" value="UniProtKB-UniRule"/>
</dbReference>
<evidence type="ECO:0000256" key="9">
    <source>
        <dbReference type="PROSITE-ProRule" id="PRU01357"/>
    </source>
</evidence>
<dbReference type="GO" id="GO:0005829">
    <property type="term" value="C:cytosol"/>
    <property type="evidence" value="ECO:0007669"/>
    <property type="project" value="TreeGrafter"/>
</dbReference>
<proteinExistence type="inferred from homology"/>
<protein>
    <recommendedName>
        <fullName evidence="10">Methionine aminopeptidase</fullName>
        <ecNumber evidence="10">3.4.11.18</ecNumber>
    </recommendedName>
</protein>
<dbReference type="PRINTS" id="PR00599">
    <property type="entry name" value="MAPEPTIDASE"/>
</dbReference>
<evidence type="ECO:0000256" key="6">
    <source>
        <dbReference type="ARBA" id="ARBA00022801"/>
    </source>
</evidence>
<evidence type="ECO:0000256" key="10">
    <source>
        <dbReference type="RuleBase" id="RU003653"/>
    </source>
</evidence>
<keyword evidence="2 8" id="KW-0963">Cytoplasm</keyword>
<comment type="function">
    <text evidence="8 10">Cotranslationally removes the N-terminal methionine from nascent proteins. The N-terminal methionine is often cleaved when the second residue in the primary sequence is small and uncharged (Met-Ala-, Cys, Gly, Pro, Ser, Thr, or Val).</text>
</comment>
<dbReference type="Gene3D" id="3.90.230.10">
    <property type="entry name" value="Creatinase/methionine aminopeptidase superfamily"/>
    <property type="match status" value="1"/>
</dbReference>
<evidence type="ECO:0000256" key="1">
    <source>
        <dbReference type="ARBA" id="ARBA00022438"/>
    </source>
</evidence>
<feature type="domain" description="C6H2-type" evidence="11">
    <location>
        <begin position="18"/>
        <end position="72"/>
    </location>
</feature>
<evidence type="ECO:0000256" key="7">
    <source>
        <dbReference type="ARBA" id="ARBA00022833"/>
    </source>
</evidence>
<dbReference type="EMBL" id="CABFWN010000001">
    <property type="protein sequence ID" value="VUG16834.1"/>
    <property type="molecule type" value="Genomic_DNA"/>
</dbReference>
<evidence type="ECO:0000256" key="3">
    <source>
        <dbReference type="ARBA" id="ARBA00022670"/>
    </source>
</evidence>
<comment type="similarity">
    <text evidence="8 9">Belongs to the peptidase M24A family. Methionine aminopeptidase type 1 subfamily.</text>
</comment>
<dbReference type="PROSITE" id="PS00680">
    <property type="entry name" value="MAP_1"/>
    <property type="match status" value="1"/>
</dbReference>
<evidence type="ECO:0000256" key="4">
    <source>
        <dbReference type="ARBA" id="ARBA00022723"/>
    </source>
</evidence>
<organism evidence="12 13">
    <name type="scientific">Dekkera bruxellensis</name>
    <name type="common">Brettanomyces custersii</name>
    <dbReference type="NCBI Taxonomy" id="5007"/>
    <lineage>
        <taxon>Eukaryota</taxon>
        <taxon>Fungi</taxon>
        <taxon>Dikarya</taxon>
        <taxon>Ascomycota</taxon>
        <taxon>Saccharomycotina</taxon>
        <taxon>Pichiomycetes</taxon>
        <taxon>Pichiales</taxon>
        <taxon>Pichiaceae</taxon>
        <taxon>Brettanomyces</taxon>
    </lineage>
</organism>
<dbReference type="Proteomes" id="UP000478008">
    <property type="component" value="Unassembled WGS sequence"/>
</dbReference>